<dbReference type="InterPro" id="IPR029044">
    <property type="entry name" value="Nucleotide-diphossugar_trans"/>
</dbReference>
<dbReference type="RefSeq" id="WP_014454019.1">
    <property type="nucleotide sequence ID" value="NC_017096.1"/>
</dbReference>
<gene>
    <name evidence="1" type="ordered locus">CSE_14980</name>
</gene>
<dbReference type="KEGG" id="cex:CSE_14980"/>
<dbReference type="Gene3D" id="3.90.550.10">
    <property type="entry name" value="Spore Coat Polysaccharide Biosynthesis Protein SpsA, Chain A"/>
    <property type="match status" value="1"/>
</dbReference>
<accession>A0A7U6GFU5</accession>
<dbReference type="Proteomes" id="UP000004793">
    <property type="component" value="Chromosome"/>
</dbReference>
<organism evidence="1 2">
    <name type="scientific">Caldisericum exile (strain DSM 21853 / NBRC 104410 / AZM16c01)</name>
    <dbReference type="NCBI Taxonomy" id="511051"/>
    <lineage>
        <taxon>Bacteria</taxon>
        <taxon>Pseudomonadati</taxon>
        <taxon>Caldisericota/Cryosericota group</taxon>
        <taxon>Caldisericota</taxon>
        <taxon>Caldisericia</taxon>
        <taxon>Caldisericales</taxon>
        <taxon>Caldisericaceae</taxon>
        <taxon>Caldisericum</taxon>
    </lineage>
</organism>
<evidence type="ECO:0000313" key="2">
    <source>
        <dbReference type="Proteomes" id="UP000004793"/>
    </source>
</evidence>
<sequence length="200" mass="22971">MKVNIGNTLEVEFFGRKASYKREEKLIYESVLPSIREAVSFIILYSKGFDLERAINIANEIEKLSNEYYPDIIFVVGSVSHLNAIKKVYDKKFYKCVISEKVYAPIFSSFKLGLRLVSPYSIGSVLILGSRQIPEAHILIRLIEQLRKGSKIVVPVKDGKPTHPIAFNKLMFDELATLRKEKGIPYILKRYEELIELVEI</sequence>
<keyword evidence="2" id="KW-1185">Reference proteome</keyword>
<dbReference type="EMBL" id="AP012051">
    <property type="protein sequence ID" value="BAL81624.1"/>
    <property type="molecule type" value="Genomic_DNA"/>
</dbReference>
<dbReference type="GO" id="GO:0016779">
    <property type="term" value="F:nucleotidyltransferase activity"/>
    <property type="evidence" value="ECO:0007669"/>
    <property type="project" value="UniProtKB-ARBA"/>
</dbReference>
<dbReference type="OrthoDB" id="9779263at2"/>
<evidence type="ECO:0000313" key="1">
    <source>
        <dbReference type="EMBL" id="BAL81624.1"/>
    </source>
</evidence>
<reference evidence="1 2" key="1">
    <citation type="submission" date="2011-01" db="EMBL/GenBank/DDBJ databases">
        <title>Whole genome sequence of Caldisericum exile AZM16c01.</title>
        <authorList>
            <person name="Narita-Yamada S."/>
            <person name="Kawakoshi A."/>
            <person name="Nakamura S."/>
            <person name="Sasagawa M."/>
            <person name="Fukada J."/>
            <person name="Sekine M."/>
            <person name="Kato Y."/>
            <person name="Fukai R."/>
            <person name="Sasaki K."/>
            <person name="Hanamaki A."/>
            <person name="Narita H."/>
            <person name="Konno Y."/>
            <person name="Mori K."/>
            <person name="Yamazaki S."/>
            <person name="Suzuki K."/>
            <person name="Fujita N."/>
        </authorList>
    </citation>
    <scope>NUCLEOTIDE SEQUENCE [LARGE SCALE GENOMIC DNA]</scope>
    <source>
        <strain evidence="2">DSM 21853 / NBRC 104410 / AZM16c01</strain>
    </source>
</reference>
<proteinExistence type="predicted"/>
<protein>
    <submittedName>
        <fullName evidence="1">Uncharacterized protein</fullName>
    </submittedName>
</protein>
<dbReference type="AlphaFoldDB" id="A0A7U6GFU5"/>
<name>A0A7U6GFU5_CALEA</name>